<dbReference type="RefSeq" id="WP_166077398.1">
    <property type="nucleotide sequence ID" value="NZ_JAAJBT010000005.1"/>
</dbReference>
<evidence type="ECO:0000313" key="3">
    <source>
        <dbReference type="EMBL" id="NHM02290.1"/>
    </source>
</evidence>
<keyword evidence="1" id="KW-0732">Signal</keyword>
<dbReference type="EMBL" id="JAAJBT010000005">
    <property type="protein sequence ID" value="NHM02290.1"/>
    <property type="molecule type" value="Genomic_DNA"/>
</dbReference>
<name>A0ABX0IA08_9FLAO</name>
<evidence type="ECO:0000259" key="2">
    <source>
        <dbReference type="Pfam" id="PF18942"/>
    </source>
</evidence>
<gene>
    <name evidence="3" type="ORF">G4D72_09240</name>
</gene>
<dbReference type="InterPro" id="IPR043744">
    <property type="entry name" value="DUF5689"/>
</dbReference>
<feature type="domain" description="DUF5689" evidence="2">
    <location>
        <begin position="40"/>
        <end position="269"/>
    </location>
</feature>
<reference evidence="3 4" key="1">
    <citation type="submission" date="2020-02" db="EMBL/GenBank/DDBJ databases">
        <authorList>
            <person name="Chen W.-M."/>
        </authorList>
    </citation>
    <scope>NUCLEOTIDE SEQUENCE [LARGE SCALE GENOMIC DNA]</scope>
    <source>
        <strain evidence="3 4">KDG-16</strain>
    </source>
</reference>
<sequence length="461" mass="50036">MKNIKTLLSLSIFAALVSCVNSDNYDAPDTTKFCTEVPVTTTVTALAATATSTVQQYTADDVIEAYVTSSDEGGNFFKSISLVTVDGTKGFSIPVDSYNLYSKYEPGRKVFVKLKNRYFYNSPTSSSLEIGDLFDNGAPQPDEVGRISGITYEQVIQRSCTKVNENTLVNALTIPAALNNANLNKLIEISNVQFSDANVGKSYFDANNQIGGATNNIVTDLAGNSIVVRISEFASFSGNKVPGLNGKIRGVLTKFGTGFQFMVRTENDIMLTNPRVDSAPPIVGNANTFDATLNEPFTSYVTTNQQNFPKYINDADFGPRYWQLKTFSGNKYIEISSFAGTGNPGVASNCFFMVPVNFTAASTFTFREQMRFYRGQVSLKVYYISSADYVAGSAVDRTKLVNITSSFNITYPAVGASENGFNSAGTYNIPASLTGNGYFVFEHIGTDTSTTTVQVDDIVIN</sequence>
<feature type="signal peptide" evidence="1">
    <location>
        <begin position="1"/>
        <end position="22"/>
    </location>
</feature>
<proteinExistence type="predicted"/>
<dbReference type="Proteomes" id="UP000800984">
    <property type="component" value="Unassembled WGS sequence"/>
</dbReference>
<protein>
    <recommendedName>
        <fullName evidence="2">DUF5689 domain-containing protein</fullName>
    </recommendedName>
</protein>
<dbReference type="PROSITE" id="PS51257">
    <property type="entry name" value="PROKAR_LIPOPROTEIN"/>
    <property type="match status" value="1"/>
</dbReference>
<evidence type="ECO:0000313" key="4">
    <source>
        <dbReference type="Proteomes" id="UP000800984"/>
    </source>
</evidence>
<organism evidence="3 4">
    <name type="scientific">Flavobacterium difficile</name>
    <dbReference type="NCBI Taxonomy" id="2709659"/>
    <lineage>
        <taxon>Bacteria</taxon>
        <taxon>Pseudomonadati</taxon>
        <taxon>Bacteroidota</taxon>
        <taxon>Flavobacteriia</taxon>
        <taxon>Flavobacteriales</taxon>
        <taxon>Flavobacteriaceae</taxon>
        <taxon>Flavobacterium</taxon>
    </lineage>
</organism>
<dbReference type="Pfam" id="PF18942">
    <property type="entry name" value="DUF5689"/>
    <property type="match status" value="1"/>
</dbReference>
<keyword evidence="4" id="KW-1185">Reference proteome</keyword>
<accession>A0ABX0IA08</accession>
<feature type="chain" id="PRO_5046914737" description="DUF5689 domain-containing protein" evidence="1">
    <location>
        <begin position="23"/>
        <end position="461"/>
    </location>
</feature>
<evidence type="ECO:0000256" key="1">
    <source>
        <dbReference type="SAM" id="SignalP"/>
    </source>
</evidence>
<dbReference type="NCBIfam" id="NF038128">
    <property type="entry name" value="choice_anch_J"/>
    <property type="match status" value="1"/>
</dbReference>
<comment type="caution">
    <text evidence="3">The sequence shown here is derived from an EMBL/GenBank/DDBJ whole genome shotgun (WGS) entry which is preliminary data.</text>
</comment>